<dbReference type="InterPro" id="IPR013320">
    <property type="entry name" value="ConA-like_dom_sf"/>
</dbReference>
<evidence type="ECO:0000256" key="4">
    <source>
        <dbReference type="RuleBase" id="RU361120"/>
    </source>
</evidence>
<gene>
    <name evidence="8" type="ORF">MUK42_01279</name>
</gene>
<keyword evidence="2 4" id="KW-0378">Hydrolase</keyword>
<evidence type="ECO:0000313" key="8">
    <source>
        <dbReference type="EMBL" id="URD92811.1"/>
    </source>
</evidence>
<feature type="domain" description="GH16" evidence="7">
    <location>
        <begin position="47"/>
        <end position="257"/>
    </location>
</feature>
<dbReference type="Gene3D" id="2.60.120.200">
    <property type="match status" value="1"/>
</dbReference>
<dbReference type="PROSITE" id="PS51762">
    <property type="entry name" value="GH16_2"/>
    <property type="match status" value="1"/>
</dbReference>
<evidence type="ECO:0000259" key="7">
    <source>
        <dbReference type="PROSITE" id="PS51762"/>
    </source>
</evidence>
<keyword evidence="4" id="KW-0964">Secreted</keyword>
<dbReference type="Pfam" id="PF00722">
    <property type="entry name" value="Glyco_hydro_16"/>
    <property type="match status" value="1"/>
</dbReference>
<dbReference type="Proteomes" id="UP001055439">
    <property type="component" value="Chromosome 3"/>
</dbReference>
<accession>A0A9E7FEI1</accession>
<feature type="signal peptide" evidence="4">
    <location>
        <begin position="1"/>
        <end position="24"/>
    </location>
</feature>
<keyword evidence="4" id="KW-0052">Apoplast</keyword>
<keyword evidence="4" id="KW-0134">Cell wall</keyword>
<evidence type="ECO:0000256" key="1">
    <source>
        <dbReference type="ARBA" id="ARBA00022679"/>
    </source>
</evidence>
<protein>
    <recommendedName>
        <fullName evidence="4">Xyloglucan endotransglucosylase/hydrolase</fullName>
        <ecNumber evidence="4">2.4.1.207</ecNumber>
    </recommendedName>
</protein>
<dbReference type="EC" id="2.4.1.207" evidence="4"/>
<proteinExistence type="inferred from homology"/>
<keyword evidence="3 4" id="KW-0326">Glycosidase</keyword>
<evidence type="ECO:0000256" key="5">
    <source>
        <dbReference type="SAM" id="MobiDB-lite"/>
    </source>
</evidence>
<comment type="similarity">
    <text evidence="4">Belongs to the glycosyl hydrolase 16 family.</text>
</comment>
<sequence>MDRAAPAFSFVVVAVLALASSVASVNVTTLAFDEGYVPLFGEGNLVPSAGGRSVSLLLNRFSGERFVLLLCPSPSSLRVTAGFDLILFLWFFGLSGSGFISKDMYYHGFFSASIKLPSDYTAGVVVAFYTSNGDVFEKNHDELDFEFLGNIRGKEWRVQTNVYGNGSTCRGREERYYLPFDPTADFHRYSILWTAENIIFYIDDTPIREVRRSDGMGGDYPSKPMSLYATIWDASNWATSGGKYKVNYKFGPFVSSFSDLALLGCRLDPIQQVPTTQNGCAAADAELATTGLHVMTPEKRRGMRAFREQYMSYSVCYDRARYPQPFPECDILESEGKRFRETGHLKFRRHHRRMPRRGRGAVVADANRQPRM</sequence>
<feature type="compositionally biased region" description="Basic residues" evidence="5">
    <location>
        <begin position="350"/>
        <end position="359"/>
    </location>
</feature>
<dbReference type="GO" id="GO:0016762">
    <property type="term" value="F:xyloglucan:xyloglucosyl transferase activity"/>
    <property type="evidence" value="ECO:0007669"/>
    <property type="project" value="UniProtKB-EC"/>
</dbReference>
<keyword evidence="6" id="KW-0472">Membrane</keyword>
<reference evidence="8" key="1">
    <citation type="submission" date="2022-05" db="EMBL/GenBank/DDBJ databases">
        <title>The Musa troglodytarum L. genome provides insights into the mechanism of non-climacteric behaviour and enrichment of carotenoids.</title>
        <authorList>
            <person name="Wang J."/>
        </authorList>
    </citation>
    <scope>NUCLEOTIDE SEQUENCE</scope>
    <source>
        <tissue evidence="8">Leaf</tissue>
    </source>
</reference>
<dbReference type="InterPro" id="IPR010713">
    <property type="entry name" value="XET_C"/>
</dbReference>
<dbReference type="GO" id="GO:0048046">
    <property type="term" value="C:apoplast"/>
    <property type="evidence" value="ECO:0007669"/>
    <property type="project" value="UniProtKB-SubCell"/>
</dbReference>
<dbReference type="PANTHER" id="PTHR31062">
    <property type="entry name" value="XYLOGLUCAN ENDOTRANSGLUCOSYLASE/HYDROLASE PROTEIN 8-RELATED"/>
    <property type="match status" value="1"/>
</dbReference>
<dbReference type="GO" id="GO:0004553">
    <property type="term" value="F:hydrolase activity, hydrolyzing O-glycosyl compounds"/>
    <property type="evidence" value="ECO:0007669"/>
    <property type="project" value="InterPro"/>
</dbReference>
<evidence type="ECO:0000313" key="9">
    <source>
        <dbReference type="Proteomes" id="UP001055439"/>
    </source>
</evidence>
<dbReference type="InterPro" id="IPR044791">
    <property type="entry name" value="Beta-glucanase/XTH"/>
</dbReference>
<feature type="transmembrane region" description="Helical" evidence="6">
    <location>
        <begin position="79"/>
        <end position="100"/>
    </location>
</feature>
<keyword evidence="6" id="KW-1133">Transmembrane helix</keyword>
<keyword evidence="4" id="KW-0961">Cell wall biogenesis/degradation</keyword>
<name>A0A9E7FEI1_9LILI</name>
<comment type="PTM">
    <text evidence="4">Contains at least one intrachain disulfide bond essential for its enzymatic activity.</text>
</comment>
<dbReference type="GO" id="GO:0071555">
    <property type="term" value="P:cell wall organization"/>
    <property type="evidence" value="ECO:0007669"/>
    <property type="project" value="UniProtKB-KW"/>
</dbReference>
<dbReference type="GO" id="GO:0044042">
    <property type="term" value="P:glucan metabolic process"/>
    <property type="evidence" value="ECO:0007669"/>
    <property type="project" value="InterPro"/>
</dbReference>
<evidence type="ECO:0000256" key="2">
    <source>
        <dbReference type="ARBA" id="ARBA00022801"/>
    </source>
</evidence>
<keyword evidence="6" id="KW-0812">Transmembrane</keyword>
<feature type="region of interest" description="Disordered" evidence="5">
    <location>
        <begin position="350"/>
        <end position="372"/>
    </location>
</feature>
<keyword evidence="1 4" id="KW-0808">Transferase</keyword>
<evidence type="ECO:0000256" key="6">
    <source>
        <dbReference type="SAM" id="Phobius"/>
    </source>
</evidence>
<dbReference type="Pfam" id="PF06955">
    <property type="entry name" value="XET_C"/>
    <property type="match status" value="1"/>
</dbReference>
<dbReference type="EMBL" id="CP097505">
    <property type="protein sequence ID" value="URD92811.1"/>
    <property type="molecule type" value="Genomic_DNA"/>
</dbReference>
<dbReference type="AlphaFoldDB" id="A0A9E7FEI1"/>
<feature type="chain" id="PRO_5039742423" description="Xyloglucan endotransglucosylase/hydrolase" evidence="4">
    <location>
        <begin position="25"/>
        <end position="372"/>
    </location>
</feature>
<evidence type="ECO:0000256" key="3">
    <source>
        <dbReference type="ARBA" id="ARBA00023295"/>
    </source>
</evidence>
<dbReference type="InterPro" id="IPR000757">
    <property type="entry name" value="Beta-glucanase-like"/>
</dbReference>
<organism evidence="8 9">
    <name type="scientific">Musa troglodytarum</name>
    <name type="common">fe'i banana</name>
    <dbReference type="NCBI Taxonomy" id="320322"/>
    <lineage>
        <taxon>Eukaryota</taxon>
        <taxon>Viridiplantae</taxon>
        <taxon>Streptophyta</taxon>
        <taxon>Embryophyta</taxon>
        <taxon>Tracheophyta</taxon>
        <taxon>Spermatophyta</taxon>
        <taxon>Magnoliopsida</taxon>
        <taxon>Liliopsida</taxon>
        <taxon>Zingiberales</taxon>
        <taxon>Musaceae</taxon>
        <taxon>Musa</taxon>
    </lineage>
</organism>
<comment type="function">
    <text evidence="4">Catalyzes xyloglucan endohydrolysis (XEH) and/or endotransglycosylation (XET). Cleaves and religates xyloglucan polymers, an essential constituent of the primary cell wall, and thereby participates in cell wall construction of growing tissues.</text>
</comment>
<dbReference type="SUPFAM" id="SSF49899">
    <property type="entry name" value="Concanavalin A-like lectins/glucanases"/>
    <property type="match status" value="1"/>
</dbReference>
<keyword evidence="4" id="KW-0732">Signal</keyword>
<comment type="subcellular location">
    <subcellularLocation>
        <location evidence="4">Secreted</location>
        <location evidence="4">Cell wall</location>
    </subcellularLocation>
    <subcellularLocation>
        <location evidence="4">Secreted</location>
        <location evidence="4">Extracellular space</location>
        <location evidence="4">Apoplast</location>
    </subcellularLocation>
</comment>
<dbReference type="OrthoDB" id="4781at2759"/>
<keyword evidence="9" id="KW-1185">Reference proteome</keyword>